<evidence type="ECO:0000313" key="1">
    <source>
        <dbReference type="EMBL" id="KHD04720.1"/>
    </source>
</evidence>
<reference evidence="1 2" key="1">
    <citation type="journal article" date="2016" name="Front. Microbiol.">
        <title>Single-Cell (Meta-)Genomics of a Dimorphic Candidatus Thiomargarita nelsonii Reveals Genomic Plasticity.</title>
        <authorList>
            <person name="Flood B.E."/>
            <person name="Fliss P."/>
            <person name="Jones D.S."/>
            <person name="Dick G.J."/>
            <person name="Jain S."/>
            <person name="Kaster A.K."/>
            <person name="Winkel M."/>
            <person name="Mussmann M."/>
            <person name="Bailey J."/>
        </authorList>
    </citation>
    <scope>NUCLEOTIDE SEQUENCE [LARGE SCALE GENOMIC DNA]</scope>
    <source>
        <strain evidence="1">Hydrate Ridge</strain>
    </source>
</reference>
<sequence length="68" mass="7600">MELRGFPETTEKRDDFVVSGMELRGFPETQSNSVSVAKLSRGFSYADFVAGNPLREIPETTDLALFLK</sequence>
<evidence type="ECO:0000313" key="2">
    <source>
        <dbReference type="Proteomes" id="UP000030428"/>
    </source>
</evidence>
<dbReference type="AlphaFoldDB" id="A0A0A6P1E6"/>
<comment type="caution">
    <text evidence="1">The sequence shown here is derived from an EMBL/GenBank/DDBJ whole genome shotgun (WGS) entry which is preliminary data.</text>
</comment>
<keyword evidence="2" id="KW-1185">Reference proteome</keyword>
<organism evidence="1 2">
    <name type="scientific">Candidatus Thiomargarita nelsonii</name>
    <dbReference type="NCBI Taxonomy" id="1003181"/>
    <lineage>
        <taxon>Bacteria</taxon>
        <taxon>Pseudomonadati</taxon>
        <taxon>Pseudomonadota</taxon>
        <taxon>Gammaproteobacteria</taxon>
        <taxon>Thiotrichales</taxon>
        <taxon>Thiotrichaceae</taxon>
        <taxon>Thiomargarita</taxon>
    </lineage>
</organism>
<dbReference type="EMBL" id="JSZA02000069">
    <property type="protein sequence ID" value="KHD04720.1"/>
    <property type="molecule type" value="Genomic_DNA"/>
</dbReference>
<gene>
    <name evidence="1" type="ORF">PN36_17765</name>
</gene>
<protein>
    <submittedName>
        <fullName evidence="1">Uncharacterized protein</fullName>
    </submittedName>
</protein>
<dbReference type="Proteomes" id="UP000030428">
    <property type="component" value="Unassembled WGS sequence"/>
</dbReference>
<name>A0A0A6P1E6_9GAMM</name>
<proteinExistence type="predicted"/>
<accession>A0A0A6P1E6</accession>